<dbReference type="RefSeq" id="WP_021749928.1">
    <property type="nucleotide sequence ID" value="NZ_CAUWCU010000005.1"/>
</dbReference>
<dbReference type="Pfam" id="PF20095">
    <property type="entry name" value="DUF6485"/>
    <property type="match status" value="1"/>
</dbReference>
<dbReference type="AlphaFoldDB" id="A0A4D7AK23"/>
<proteinExistence type="predicted"/>
<gene>
    <name evidence="1" type="ORF">EIO64_00245</name>
</gene>
<protein>
    <submittedName>
        <fullName evidence="1">Uncharacterized protein</fullName>
    </submittedName>
</protein>
<organism evidence="1 2">
    <name type="scientific">Dysosmobacter welbionis</name>
    <dbReference type="NCBI Taxonomy" id="2093857"/>
    <lineage>
        <taxon>Bacteria</taxon>
        <taxon>Bacillati</taxon>
        <taxon>Bacillota</taxon>
        <taxon>Clostridia</taxon>
        <taxon>Eubacteriales</taxon>
        <taxon>Oscillospiraceae</taxon>
        <taxon>Dysosmobacter</taxon>
    </lineage>
</organism>
<dbReference type="EMBL" id="CP034413">
    <property type="protein sequence ID" value="QCI57858.1"/>
    <property type="molecule type" value="Genomic_DNA"/>
</dbReference>
<evidence type="ECO:0000313" key="1">
    <source>
        <dbReference type="EMBL" id="QCI57858.1"/>
    </source>
</evidence>
<keyword evidence="2" id="KW-1185">Reference proteome</keyword>
<reference evidence="2" key="1">
    <citation type="submission" date="2018-12" db="EMBL/GenBank/DDBJ databases">
        <title>Dusodibacter welbiota gen. nov., sp. nov., isolated from human faeces and emended description of the Oscillibacter genus.</title>
        <authorList>
            <person name="Le Roy T."/>
            <person name="Van der Smissen P."/>
            <person name="Delzenne N."/>
            <person name="Muccioli G."/>
            <person name="Collet J.F."/>
            <person name="Cani P.D."/>
        </authorList>
    </citation>
    <scope>NUCLEOTIDE SEQUENCE [LARGE SCALE GENOMIC DNA]</scope>
    <source>
        <strain evidence="2">J115</strain>
    </source>
</reference>
<dbReference type="GeneID" id="89521160"/>
<name>A0A4D7AK23_9FIRM</name>
<dbReference type="Proteomes" id="UP000298642">
    <property type="component" value="Chromosome"/>
</dbReference>
<accession>A0A4D7AK23</accession>
<evidence type="ECO:0000313" key="2">
    <source>
        <dbReference type="Proteomes" id="UP000298642"/>
    </source>
</evidence>
<sequence>MTHFCTCQNTACRCHPSNHSQGCDLCIQKELRKGEIPSCFFNLVIRPGETVEDCTMAAFARRVLEREAEMAASDKQ</sequence>
<dbReference type="KEGG" id="obj:EIO64_00245"/>